<dbReference type="RefSeq" id="WP_166255079.1">
    <property type="nucleotide sequence ID" value="NZ_JAAMOW010000004.1"/>
</dbReference>
<evidence type="ECO:0000256" key="7">
    <source>
        <dbReference type="ARBA" id="ARBA00023004"/>
    </source>
</evidence>
<comment type="function">
    <text evidence="1">Involved in the hydrocarbon hydroxylating system, which transfers electrons from NADH to rubredoxin reductase and then through rubredoxin to alkane 1 monooxygenase.</text>
</comment>
<dbReference type="InterPro" id="IPR050526">
    <property type="entry name" value="Rubredoxin_ET"/>
</dbReference>
<evidence type="ECO:0000259" key="10">
    <source>
        <dbReference type="PROSITE" id="PS50903"/>
    </source>
</evidence>
<dbReference type="InterPro" id="IPR024934">
    <property type="entry name" value="Rubredoxin-like_dom"/>
</dbReference>
<dbReference type="SUPFAM" id="SSF57802">
    <property type="entry name" value="Rubredoxin-like"/>
    <property type="match status" value="1"/>
</dbReference>
<accession>A0A6M2BR94</accession>
<keyword evidence="12" id="KW-1185">Reference proteome</keyword>
<feature type="binding site" evidence="9">
    <location>
        <position position="42"/>
    </location>
    <ligand>
        <name>Fe cation</name>
        <dbReference type="ChEBI" id="CHEBI:24875"/>
    </ligand>
</feature>
<feature type="binding site" evidence="9">
    <location>
        <position position="9"/>
    </location>
    <ligand>
        <name>Fe cation</name>
        <dbReference type="ChEBI" id="CHEBI:24875"/>
    </ligand>
</feature>
<evidence type="ECO:0000256" key="5">
    <source>
        <dbReference type="ARBA" id="ARBA00022723"/>
    </source>
</evidence>
<dbReference type="EMBL" id="JAAMOW010000004">
    <property type="protein sequence ID" value="NGY04864.1"/>
    <property type="molecule type" value="Genomic_DNA"/>
</dbReference>
<keyword evidence="6 8" id="KW-0249">Electron transport</keyword>
<keyword evidence="4 8" id="KW-0813">Transport</keyword>
<dbReference type="Proteomes" id="UP000472676">
    <property type="component" value="Unassembled WGS sequence"/>
</dbReference>
<keyword evidence="5 8" id="KW-0479">Metal-binding</keyword>
<evidence type="ECO:0000313" key="12">
    <source>
        <dbReference type="Proteomes" id="UP000472676"/>
    </source>
</evidence>
<keyword evidence="7 8" id="KW-0408">Iron</keyword>
<dbReference type="InterPro" id="IPR024922">
    <property type="entry name" value="Rubredoxin"/>
</dbReference>
<comment type="cofactor">
    <cofactor evidence="8 9">
        <name>Fe(3+)</name>
        <dbReference type="ChEBI" id="CHEBI:29034"/>
    </cofactor>
    <text evidence="8 9">Binds 1 Fe(3+) ion per subunit.</text>
</comment>
<feature type="binding site" evidence="9">
    <location>
        <position position="39"/>
    </location>
    <ligand>
        <name>Fe cation</name>
        <dbReference type="ChEBI" id="CHEBI:24875"/>
    </ligand>
</feature>
<organism evidence="11 12">
    <name type="scientific">Solimonas terrae</name>
    <dbReference type="NCBI Taxonomy" id="1396819"/>
    <lineage>
        <taxon>Bacteria</taxon>
        <taxon>Pseudomonadati</taxon>
        <taxon>Pseudomonadota</taxon>
        <taxon>Gammaproteobacteria</taxon>
        <taxon>Nevskiales</taxon>
        <taxon>Nevskiaceae</taxon>
        <taxon>Solimonas</taxon>
    </lineage>
</organism>
<dbReference type="Pfam" id="PF00301">
    <property type="entry name" value="Rubredoxin"/>
    <property type="match status" value="1"/>
</dbReference>
<protein>
    <recommendedName>
        <fullName evidence="8">Rubredoxin</fullName>
    </recommendedName>
</protein>
<dbReference type="FunFam" id="2.20.28.10:FF:000001">
    <property type="entry name" value="Rubredoxin"/>
    <property type="match status" value="1"/>
</dbReference>
<reference evidence="11 12" key="1">
    <citation type="journal article" date="2014" name="Int. J. Syst. Evol. Microbiol.">
        <title>Solimonas terrae sp. nov., isolated from soil.</title>
        <authorList>
            <person name="Kim S.J."/>
            <person name="Moon J.Y."/>
            <person name="Weon H.Y."/>
            <person name="Ahn J.H."/>
            <person name="Chen W.M."/>
            <person name="Kwon S.W."/>
        </authorList>
    </citation>
    <scope>NUCLEOTIDE SEQUENCE [LARGE SCALE GENOMIC DNA]</scope>
    <source>
        <strain evidence="11 12">KIS83-12</strain>
    </source>
</reference>
<dbReference type="PRINTS" id="PR00163">
    <property type="entry name" value="RUBREDOXIN"/>
</dbReference>
<dbReference type="PROSITE" id="PS00202">
    <property type="entry name" value="RUBREDOXIN"/>
    <property type="match status" value="1"/>
</dbReference>
<dbReference type="AlphaFoldDB" id="A0A6M2BR94"/>
<feature type="domain" description="Rubredoxin-like" evidence="10">
    <location>
        <begin position="1"/>
        <end position="52"/>
    </location>
</feature>
<dbReference type="PROSITE" id="PS50903">
    <property type="entry name" value="RUBREDOXIN_LIKE"/>
    <property type="match status" value="1"/>
</dbReference>
<dbReference type="PIRSF" id="PIRSF000071">
    <property type="entry name" value="Rubredoxin"/>
    <property type="match status" value="1"/>
</dbReference>
<evidence type="ECO:0000256" key="9">
    <source>
        <dbReference type="PIRSR" id="PIRSR000071-1"/>
    </source>
</evidence>
<comment type="similarity">
    <text evidence="3 8">Belongs to the rubredoxin family.</text>
</comment>
<comment type="pathway">
    <text evidence="2">Hydrocarbon metabolism; alkane degradation.</text>
</comment>
<evidence type="ECO:0000256" key="3">
    <source>
        <dbReference type="ARBA" id="ARBA00005337"/>
    </source>
</evidence>
<evidence type="ECO:0000256" key="8">
    <source>
        <dbReference type="PIRNR" id="PIRNR000071"/>
    </source>
</evidence>
<evidence type="ECO:0000313" key="11">
    <source>
        <dbReference type="EMBL" id="NGY04864.1"/>
    </source>
</evidence>
<evidence type="ECO:0000256" key="1">
    <source>
        <dbReference type="ARBA" id="ARBA00002792"/>
    </source>
</evidence>
<gene>
    <name evidence="11" type="ORF">G7Y85_08805</name>
</gene>
<dbReference type="NCBIfam" id="NF045768">
    <property type="entry name" value="RubredRD"/>
    <property type="match status" value="1"/>
</dbReference>
<dbReference type="CDD" id="cd00730">
    <property type="entry name" value="rubredoxin"/>
    <property type="match status" value="1"/>
</dbReference>
<feature type="binding site" evidence="9">
    <location>
        <position position="6"/>
    </location>
    <ligand>
        <name>Fe cation</name>
        <dbReference type="ChEBI" id="CHEBI:24875"/>
    </ligand>
</feature>
<dbReference type="GO" id="GO:0005506">
    <property type="term" value="F:iron ion binding"/>
    <property type="evidence" value="ECO:0007669"/>
    <property type="project" value="InterPro"/>
</dbReference>
<sequence length="53" mass="5907">MAKWECTICGHIYDEEKGDPDTGIAPGTRFEDIPDDWVCPECGAGKDAYEKIE</sequence>
<evidence type="ECO:0000256" key="4">
    <source>
        <dbReference type="ARBA" id="ARBA00022448"/>
    </source>
</evidence>
<evidence type="ECO:0000256" key="2">
    <source>
        <dbReference type="ARBA" id="ARBA00004933"/>
    </source>
</evidence>
<dbReference type="InterPro" id="IPR024935">
    <property type="entry name" value="Rubredoxin_dom"/>
</dbReference>
<proteinExistence type="inferred from homology"/>
<comment type="caution">
    <text evidence="11">The sequence shown here is derived from an EMBL/GenBank/DDBJ whole genome shotgun (WGS) entry which is preliminary data.</text>
</comment>
<dbReference type="PANTHER" id="PTHR47627">
    <property type="entry name" value="RUBREDOXIN"/>
    <property type="match status" value="1"/>
</dbReference>
<dbReference type="GO" id="GO:0009055">
    <property type="term" value="F:electron transfer activity"/>
    <property type="evidence" value="ECO:0007669"/>
    <property type="project" value="InterPro"/>
</dbReference>
<dbReference type="Gene3D" id="2.20.28.10">
    <property type="match status" value="1"/>
</dbReference>
<name>A0A6M2BR94_9GAMM</name>
<evidence type="ECO:0000256" key="6">
    <source>
        <dbReference type="ARBA" id="ARBA00022982"/>
    </source>
</evidence>
<dbReference type="PANTHER" id="PTHR47627:SF1">
    <property type="entry name" value="RUBREDOXIN-1-RELATED"/>
    <property type="match status" value="1"/>
</dbReference>
<dbReference type="GO" id="GO:0043448">
    <property type="term" value="P:alkane catabolic process"/>
    <property type="evidence" value="ECO:0007669"/>
    <property type="project" value="TreeGrafter"/>
</dbReference>
<dbReference type="InterPro" id="IPR018527">
    <property type="entry name" value="Rubredoxin_Fe_BS"/>
</dbReference>